<dbReference type="PANTHER" id="PTHR11452">
    <property type="entry name" value="ALPHA-GALACTOSIDASE/ALPHA-N-ACETYLGALACTOSAMINIDASE"/>
    <property type="match status" value="1"/>
</dbReference>
<evidence type="ECO:0000259" key="7">
    <source>
        <dbReference type="Pfam" id="PF17801"/>
    </source>
</evidence>
<name>A0ABS0C3L4_9NOCA</name>
<keyword evidence="5" id="KW-1015">Disulfide bond</keyword>
<dbReference type="PRINTS" id="PR00740">
    <property type="entry name" value="GLHYDRLASE27"/>
</dbReference>
<comment type="catalytic activity">
    <reaction evidence="5">
        <text>Hydrolysis of terminal, non-reducing alpha-D-galactose residues in alpha-D-galactosides, including galactose oligosaccharides, galactomannans and galactolipids.</text>
        <dbReference type="EC" id="3.2.1.22"/>
    </reaction>
</comment>
<dbReference type="EC" id="3.2.1.22" evidence="5"/>
<dbReference type="PANTHER" id="PTHR11452:SF75">
    <property type="entry name" value="ALPHA-GALACTOSIDASE MEL1"/>
    <property type="match status" value="1"/>
</dbReference>
<accession>A0ABS0C3L4</accession>
<evidence type="ECO:0000256" key="5">
    <source>
        <dbReference type="RuleBase" id="RU361168"/>
    </source>
</evidence>
<evidence type="ECO:0000256" key="4">
    <source>
        <dbReference type="ARBA" id="ARBA00023295"/>
    </source>
</evidence>
<dbReference type="EMBL" id="JADLRE010000002">
    <property type="protein sequence ID" value="MBF6224231.1"/>
    <property type="molecule type" value="Genomic_DNA"/>
</dbReference>
<evidence type="ECO:0000256" key="1">
    <source>
        <dbReference type="ARBA" id="ARBA00009743"/>
    </source>
</evidence>
<keyword evidence="3 5" id="KW-0378">Hydrolase</keyword>
<dbReference type="InterPro" id="IPR041233">
    <property type="entry name" value="Melibiase_C"/>
</dbReference>
<dbReference type="GO" id="GO:0016787">
    <property type="term" value="F:hydrolase activity"/>
    <property type="evidence" value="ECO:0007669"/>
    <property type="project" value="UniProtKB-KW"/>
</dbReference>
<dbReference type="InterPro" id="IPR017853">
    <property type="entry name" value="GH"/>
</dbReference>
<feature type="signal peptide" evidence="6">
    <location>
        <begin position="1"/>
        <end position="21"/>
    </location>
</feature>
<dbReference type="Pfam" id="PF16499">
    <property type="entry name" value="Melibiase_2"/>
    <property type="match status" value="2"/>
</dbReference>
<evidence type="ECO:0000256" key="6">
    <source>
        <dbReference type="SAM" id="SignalP"/>
    </source>
</evidence>
<keyword evidence="9" id="KW-1185">Reference proteome</keyword>
<evidence type="ECO:0000256" key="3">
    <source>
        <dbReference type="ARBA" id="ARBA00022801"/>
    </source>
</evidence>
<keyword evidence="2 6" id="KW-0732">Signal</keyword>
<reference evidence="8 9" key="1">
    <citation type="submission" date="2020-10" db="EMBL/GenBank/DDBJ databases">
        <title>Identification of Nocardia species via Next-generation sequencing and recognition of intraspecies genetic diversity.</title>
        <authorList>
            <person name="Li P."/>
            <person name="Li P."/>
            <person name="Lu B."/>
        </authorList>
    </citation>
    <scope>NUCLEOTIDE SEQUENCE [LARGE SCALE GENOMIC DNA]</scope>
    <source>
        <strain evidence="8 9">N-11</strain>
    </source>
</reference>
<dbReference type="CDD" id="cd14792">
    <property type="entry name" value="GH27"/>
    <property type="match status" value="1"/>
</dbReference>
<dbReference type="Proteomes" id="UP000807309">
    <property type="component" value="Unassembled WGS sequence"/>
</dbReference>
<feature type="domain" description="Alpha galactosidase C-terminal" evidence="7">
    <location>
        <begin position="372"/>
        <end position="447"/>
    </location>
</feature>
<proteinExistence type="inferred from homology"/>
<evidence type="ECO:0000313" key="8">
    <source>
        <dbReference type="EMBL" id="MBF6224231.1"/>
    </source>
</evidence>
<evidence type="ECO:0000313" key="9">
    <source>
        <dbReference type="Proteomes" id="UP000807309"/>
    </source>
</evidence>
<dbReference type="InterPro" id="IPR013780">
    <property type="entry name" value="Glyco_hydro_b"/>
</dbReference>
<keyword evidence="4 5" id="KW-0326">Glycosidase</keyword>
<dbReference type="InterPro" id="IPR013785">
    <property type="entry name" value="Aldolase_TIM"/>
</dbReference>
<dbReference type="Gene3D" id="2.60.40.1180">
    <property type="entry name" value="Golgi alpha-mannosidase II"/>
    <property type="match status" value="1"/>
</dbReference>
<dbReference type="Gene3D" id="3.20.20.70">
    <property type="entry name" value="Aldolase class I"/>
    <property type="match status" value="1"/>
</dbReference>
<dbReference type="Pfam" id="PF17801">
    <property type="entry name" value="Melibiase_C"/>
    <property type="match status" value="1"/>
</dbReference>
<feature type="chain" id="PRO_5046542214" description="Alpha-galactosidase" evidence="6">
    <location>
        <begin position="22"/>
        <end position="449"/>
    </location>
</feature>
<dbReference type="SUPFAM" id="SSF51011">
    <property type="entry name" value="Glycosyl hydrolase domain"/>
    <property type="match status" value="1"/>
</dbReference>
<dbReference type="InterPro" id="IPR002241">
    <property type="entry name" value="Glyco_hydro_27"/>
</dbReference>
<dbReference type="SUPFAM" id="SSF51445">
    <property type="entry name" value="(Trans)glycosidases"/>
    <property type="match status" value="1"/>
</dbReference>
<sequence length="449" mass="48198">MTFAVFVAGTVLAAATAPANASPTEPGTVPVPVLGWNSWNSGIPLNENTIRETVDAMIASGMRDAGYRYVNLDAGWAAPERDSHGDLQADPEKFPHGMAAVADYVHDHGMLLGLYSSPYNQTCGQTRATAGLGHEAQDARQFAAWGVDFLKYDWCHADSDHNEQVDVFTAMRDELRATGRAIVYSINPNSSDDADAGTTYDWSTVADMTRSTGDLIPLWRNDLPPAKIGGFDTRGFVGVIDQYTTTATGNRIGLDPDMLVVGITMAEFLGAHTDGMPAMAAKQGALSTEDAEHLGPRLRISPQLLDLLRRQDSLTIAEQRAHFALWAMLGAPLIAGNDVRTMSAETRDILTNREVIAIDQDPTRAPGAALPDDHRIIVKPLADGSVAVALHNDSDRPATIETTTAATGLATSEQYRVRDLWAHTTTTTTGPITAHDIPPHGVALVRVTP</sequence>
<evidence type="ECO:0000256" key="2">
    <source>
        <dbReference type="ARBA" id="ARBA00022729"/>
    </source>
</evidence>
<dbReference type="RefSeq" id="WP_195031589.1">
    <property type="nucleotide sequence ID" value="NZ_JADLRE010000002.1"/>
</dbReference>
<gene>
    <name evidence="8" type="ORF">IU470_03735</name>
</gene>
<protein>
    <recommendedName>
        <fullName evidence="5">Alpha-galactosidase</fullName>
        <ecNumber evidence="5">3.2.1.22</ecNumber>
    </recommendedName>
    <alternativeName>
        <fullName evidence="5">Melibiase</fullName>
    </alternativeName>
</protein>
<comment type="caution">
    <text evidence="8">The sequence shown here is derived from an EMBL/GenBank/DDBJ whole genome shotgun (WGS) entry which is preliminary data.</text>
</comment>
<comment type="similarity">
    <text evidence="1 5">Belongs to the glycosyl hydrolase 27 family.</text>
</comment>
<organism evidence="8 9">
    <name type="scientific">Nocardia abscessus</name>
    <dbReference type="NCBI Taxonomy" id="120957"/>
    <lineage>
        <taxon>Bacteria</taxon>
        <taxon>Bacillati</taxon>
        <taxon>Actinomycetota</taxon>
        <taxon>Actinomycetes</taxon>
        <taxon>Mycobacteriales</taxon>
        <taxon>Nocardiaceae</taxon>
        <taxon>Nocardia</taxon>
    </lineage>
</organism>